<proteinExistence type="predicted"/>
<dbReference type="RefSeq" id="XP_013891622.1">
    <property type="nucleotide sequence ID" value="XM_014036168.1"/>
</dbReference>
<protein>
    <submittedName>
        <fullName evidence="1">Uncharacterized protein</fullName>
    </submittedName>
</protein>
<accession>A0A0D2IXC8</accession>
<keyword evidence="2" id="KW-1185">Reference proteome</keyword>
<organism evidence="1 2">
    <name type="scientific">Monoraphidium neglectum</name>
    <dbReference type="NCBI Taxonomy" id="145388"/>
    <lineage>
        <taxon>Eukaryota</taxon>
        <taxon>Viridiplantae</taxon>
        <taxon>Chlorophyta</taxon>
        <taxon>core chlorophytes</taxon>
        <taxon>Chlorophyceae</taxon>
        <taxon>CS clade</taxon>
        <taxon>Sphaeropleales</taxon>
        <taxon>Selenastraceae</taxon>
        <taxon>Monoraphidium</taxon>
    </lineage>
</organism>
<dbReference type="KEGG" id="mng:MNEG_15361"/>
<name>A0A0D2IXC8_9CHLO</name>
<dbReference type="EMBL" id="KK105476">
    <property type="protein sequence ID" value="KIY92602.1"/>
    <property type="molecule type" value="Genomic_DNA"/>
</dbReference>
<feature type="non-terminal residue" evidence="1">
    <location>
        <position position="82"/>
    </location>
</feature>
<gene>
    <name evidence="1" type="ORF">MNEG_15361</name>
</gene>
<dbReference type="GeneID" id="25733015"/>
<dbReference type="Proteomes" id="UP000054498">
    <property type="component" value="Unassembled WGS sequence"/>
</dbReference>
<evidence type="ECO:0000313" key="2">
    <source>
        <dbReference type="Proteomes" id="UP000054498"/>
    </source>
</evidence>
<reference evidence="1 2" key="1">
    <citation type="journal article" date="2013" name="BMC Genomics">
        <title>Reconstruction of the lipid metabolism for the microalga Monoraphidium neglectum from its genome sequence reveals characteristics suitable for biofuel production.</title>
        <authorList>
            <person name="Bogen C."/>
            <person name="Al-Dilaimi A."/>
            <person name="Albersmeier A."/>
            <person name="Wichmann J."/>
            <person name="Grundmann M."/>
            <person name="Rupp O."/>
            <person name="Lauersen K.J."/>
            <person name="Blifernez-Klassen O."/>
            <person name="Kalinowski J."/>
            <person name="Goesmann A."/>
            <person name="Mussgnug J.H."/>
            <person name="Kruse O."/>
        </authorList>
    </citation>
    <scope>NUCLEOTIDE SEQUENCE [LARGE SCALE GENOMIC DNA]</scope>
    <source>
        <strain evidence="1 2">SAG 48.87</strain>
    </source>
</reference>
<evidence type="ECO:0000313" key="1">
    <source>
        <dbReference type="EMBL" id="KIY92602.1"/>
    </source>
</evidence>
<dbReference type="AlphaFoldDB" id="A0A0D2IXC8"/>
<sequence length="82" mass="8045">MQHCRFVLALGPRGVCVPPNPLANAGGLHRAAAAAAAGSGGGGGGGCGRAALEERVKAEAGALFHAVTQASEELADAGKRRK</sequence>